<protein>
    <submittedName>
        <fullName evidence="2">SDR family oxidoreductase</fullName>
    </submittedName>
</protein>
<dbReference type="RefSeq" id="WP_256131440.1">
    <property type="nucleotide sequence ID" value="NZ_JANFXK010000005.1"/>
</dbReference>
<dbReference type="Proteomes" id="UP001524502">
    <property type="component" value="Unassembled WGS sequence"/>
</dbReference>
<dbReference type="InterPro" id="IPR002347">
    <property type="entry name" value="SDR_fam"/>
</dbReference>
<evidence type="ECO:0000313" key="3">
    <source>
        <dbReference type="Proteomes" id="UP001524502"/>
    </source>
</evidence>
<dbReference type="SUPFAM" id="SSF51735">
    <property type="entry name" value="NAD(P)-binding Rossmann-fold domains"/>
    <property type="match status" value="1"/>
</dbReference>
<evidence type="ECO:0000256" key="1">
    <source>
        <dbReference type="ARBA" id="ARBA00006484"/>
    </source>
</evidence>
<dbReference type="InterPro" id="IPR036291">
    <property type="entry name" value="NAD(P)-bd_dom_sf"/>
</dbReference>
<evidence type="ECO:0000313" key="2">
    <source>
        <dbReference type="EMBL" id="MCQ4636256.1"/>
    </source>
</evidence>
<dbReference type="PRINTS" id="PR00081">
    <property type="entry name" value="GDHRDH"/>
</dbReference>
<organism evidence="2 3">
    <name type="scientific">Anaerovorax odorimutans</name>
    <dbReference type="NCBI Taxonomy" id="109327"/>
    <lineage>
        <taxon>Bacteria</taxon>
        <taxon>Bacillati</taxon>
        <taxon>Bacillota</taxon>
        <taxon>Clostridia</taxon>
        <taxon>Peptostreptococcales</taxon>
        <taxon>Anaerovoracaceae</taxon>
        <taxon>Anaerovorax</taxon>
    </lineage>
</organism>
<comment type="similarity">
    <text evidence="1">Belongs to the short-chain dehydrogenases/reductases (SDR) family.</text>
</comment>
<dbReference type="EMBL" id="JANFXK010000005">
    <property type="protein sequence ID" value="MCQ4636256.1"/>
    <property type="molecule type" value="Genomic_DNA"/>
</dbReference>
<proteinExistence type="inferred from homology"/>
<sequence>MNIKFDYSGKNVVVTGSAKGIGKAIASAYAKAGARVIVADVSEKEGMETAKEICAGGGTANFVRTDVTEEQSVAALIDAALGLYGRIDIMVNNAGVVGRIKGDPLTDLDSEDWDRSYQINLRGVFYCCKAIYQTFVNQGYGNILTIASVAGKTGAPEIAEYSAMKAGVINFTQTLSRELGPKNINVNCICPGFVYTPLYENAAPIYKEKYPQMFKNAENGKGVVDEFCNQLCALKRAQTPADIASAALFLTSDEARSITGQALNICGGCEFR</sequence>
<gene>
    <name evidence="2" type="ORF">NE619_05905</name>
</gene>
<dbReference type="NCBIfam" id="NF005559">
    <property type="entry name" value="PRK07231.1"/>
    <property type="match status" value="1"/>
</dbReference>
<dbReference type="PANTHER" id="PTHR42760">
    <property type="entry name" value="SHORT-CHAIN DEHYDROGENASES/REDUCTASES FAMILY MEMBER"/>
    <property type="match status" value="1"/>
</dbReference>
<comment type="caution">
    <text evidence="2">The sequence shown here is derived from an EMBL/GenBank/DDBJ whole genome shotgun (WGS) entry which is preliminary data.</text>
</comment>
<reference evidence="2 3" key="1">
    <citation type="submission" date="2022-06" db="EMBL/GenBank/DDBJ databases">
        <title>Isolation of gut microbiota from human fecal samples.</title>
        <authorList>
            <person name="Pamer E.G."/>
            <person name="Barat B."/>
            <person name="Waligurski E."/>
            <person name="Medina S."/>
            <person name="Paddock L."/>
            <person name="Mostad J."/>
        </authorList>
    </citation>
    <scope>NUCLEOTIDE SEQUENCE [LARGE SCALE GENOMIC DNA]</scope>
    <source>
        <strain evidence="2 3">SL.3.17</strain>
    </source>
</reference>
<dbReference type="Pfam" id="PF13561">
    <property type="entry name" value="adh_short_C2"/>
    <property type="match status" value="1"/>
</dbReference>
<dbReference type="Gene3D" id="3.40.50.720">
    <property type="entry name" value="NAD(P)-binding Rossmann-like Domain"/>
    <property type="match status" value="1"/>
</dbReference>
<name>A0ABT1RM42_9FIRM</name>
<accession>A0ABT1RM42</accession>
<dbReference type="PRINTS" id="PR00080">
    <property type="entry name" value="SDRFAMILY"/>
</dbReference>
<keyword evidence="3" id="KW-1185">Reference proteome</keyword>
<dbReference type="CDD" id="cd05233">
    <property type="entry name" value="SDR_c"/>
    <property type="match status" value="1"/>
</dbReference>